<feature type="compositionally biased region" description="Basic and acidic residues" evidence="1">
    <location>
        <begin position="311"/>
        <end position="321"/>
    </location>
</feature>
<keyword evidence="2" id="KW-0472">Membrane</keyword>
<reference evidence="3 4" key="1">
    <citation type="submission" date="2017-11" db="EMBL/GenBank/DDBJ databases">
        <authorList>
            <person name="Kracher B."/>
        </authorList>
    </citation>
    <scope>NUCLEOTIDE SEQUENCE [LARGE SCALE GENOMIC DNA]</scope>
    <source>
        <strain evidence="3 4">RACE1</strain>
    </source>
</reference>
<feature type="compositionally biased region" description="Basic and acidic residues" evidence="1">
    <location>
        <begin position="129"/>
        <end position="160"/>
    </location>
</feature>
<evidence type="ECO:0000313" key="3">
    <source>
        <dbReference type="EMBL" id="SZF06263.1"/>
    </source>
</evidence>
<feature type="compositionally biased region" description="Polar residues" evidence="1">
    <location>
        <begin position="289"/>
        <end position="300"/>
    </location>
</feature>
<evidence type="ECO:0000256" key="1">
    <source>
        <dbReference type="SAM" id="MobiDB-lite"/>
    </source>
</evidence>
<dbReference type="Proteomes" id="UP000275772">
    <property type="component" value="Unassembled WGS sequence"/>
</dbReference>
<gene>
    <name evidence="3" type="ORF">BLGHR1_17066</name>
</gene>
<feature type="compositionally biased region" description="Basic and acidic residues" evidence="1">
    <location>
        <begin position="254"/>
        <end position="286"/>
    </location>
</feature>
<accession>A0A383V0X1</accession>
<feature type="compositionally biased region" description="Basic residues" evidence="1">
    <location>
        <begin position="195"/>
        <end position="214"/>
    </location>
</feature>
<dbReference type="EMBL" id="UNSH01000090">
    <property type="protein sequence ID" value="SZF06263.1"/>
    <property type="molecule type" value="Genomic_DNA"/>
</dbReference>
<feature type="region of interest" description="Disordered" evidence="1">
    <location>
        <begin position="129"/>
        <end position="223"/>
    </location>
</feature>
<protein>
    <submittedName>
        <fullName evidence="3">Uncharacterized protein</fullName>
    </submittedName>
</protein>
<organism evidence="3 4">
    <name type="scientific">Blumeria hordei</name>
    <name type="common">Barley powdery mildew</name>
    <name type="synonym">Blumeria graminis f. sp. hordei</name>
    <dbReference type="NCBI Taxonomy" id="2867405"/>
    <lineage>
        <taxon>Eukaryota</taxon>
        <taxon>Fungi</taxon>
        <taxon>Dikarya</taxon>
        <taxon>Ascomycota</taxon>
        <taxon>Pezizomycotina</taxon>
        <taxon>Leotiomycetes</taxon>
        <taxon>Erysiphales</taxon>
        <taxon>Erysiphaceae</taxon>
        <taxon>Blumeria</taxon>
    </lineage>
</organism>
<keyword evidence="2" id="KW-1133">Transmembrane helix</keyword>
<proteinExistence type="predicted"/>
<dbReference type="VEuPathDB" id="FungiDB:BLGHR1_17066"/>
<keyword evidence="2" id="KW-0812">Transmembrane</keyword>
<feature type="compositionally biased region" description="Polar residues" evidence="1">
    <location>
        <begin position="180"/>
        <end position="189"/>
    </location>
</feature>
<dbReference type="AlphaFoldDB" id="A0A383V0X1"/>
<sequence length="321" mass="34528">MGRRRVRQPFDMIFNVGLSHTTCSIPPPNLIVTLLESHHTTNIKKSKHPIRMYSTMIKRVIIITFLGIGLVEDITGSPLTAKIQHDTGKTAELNPRGASGVGATVLATMVGNALGGILSPKFVELGKKHAEKAEKKKNKGQESLDEDNSKQKKSKSKDESSSSDESTSQKEVKDIADADNLSSKESVTSGVAKAKPLRRRHGAKIRSLRRRRVSGSRVLKGSSAAVGTVGTTALGAAVFNFFFAKKDAERQIKADKEAKNKAKENDTSKSGSDDSSKDKASEKPKGDLSVNTKSEPTGQITPDKPSTELGQDDKKNLAGPL</sequence>
<feature type="compositionally biased region" description="Basic and acidic residues" evidence="1">
    <location>
        <begin position="167"/>
        <end position="176"/>
    </location>
</feature>
<feature type="region of interest" description="Disordered" evidence="1">
    <location>
        <begin position="254"/>
        <end position="321"/>
    </location>
</feature>
<feature type="transmembrane region" description="Helical" evidence="2">
    <location>
        <begin position="218"/>
        <end position="243"/>
    </location>
</feature>
<name>A0A383V0X1_BLUHO</name>
<evidence type="ECO:0000313" key="4">
    <source>
        <dbReference type="Proteomes" id="UP000275772"/>
    </source>
</evidence>
<evidence type="ECO:0000256" key="2">
    <source>
        <dbReference type="SAM" id="Phobius"/>
    </source>
</evidence>